<evidence type="ECO:0000256" key="2">
    <source>
        <dbReference type="ARBA" id="ARBA00022676"/>
    </source>
</evidence>
<evidence type="ECO:0000256" key="3">
    <source>
        <dbReference type="ARBA" id="ARBA00022679"/>
    </source>
</evidence>
<dbReference type="SUPFAM" id="SSF142921">
    <property type="entry name" value="WGR domain-like"/>
    <property type="match status" value="1"/>
</dbReference>
<evidence type="ECO:0000256" key="9">
    <source>
        <dbReference type="RuleBase" id="RU362114"/>
    </source>
</evidence>
<dbReference type="InterPro" id="IPR036616">
    <property type="entry name" value="Poly(ADP-ribose)pol_reg_dom_sf"/>
</dbReference>
<name>A0A7R7XF78_9EURO</name>
<keyword evidence="5 9" id="KW-0520">NAD</keyword>
<gene>
    <name evidence="15" type="ORF">APUU_20728S</name>
</gene>
<dbReference type="OrthoDB" id="2017365at2759"/>
<dbReference type="GO" id="GO:0070212">
    <property type="term" value="P:protein poly-ADP-ribosylation"/>
    <property type="evidence" value="ECO:0007669"/>
    <property type="project" value="TreeGrafter"/>
</dbReference>
<dbReference type="EC" id="2.4.2.-" evidence="9"/>
<feature type="compositionally biased region" description="Low complexity" evidence="10">
    <location>
        <begin position="36"/>
        <end position="52"/>
    </location>
</feature>
<evidence type="ECO:0000259" key="13">
    <source>
        <dbReference type="PROSITE" id="PS51060"/>
    </source>
</evidence>
<evidence type="ECO:0000259" key="14">
    <source>
        <dbReference type="PROSITE" id="PS51977"/>
    </source>
</evidence>
<dbReference type="PROSITE" id="PS51060">
    <property type="entry name" value="PARP_ALPHA_HD"/>
    <property type="match status" value="1"/>
</dbReference>
<evidence type="ECO:0000259" key="12">
    <source>
        <dbReference type="PROSITE" id="PS51059"/>
    </source>
</evidence>
<reference evidence="15" key="1">
    <citation type="submission" date="2021-01" db="EMBL/GenBank/DDBJ databases">
        <authorList>
            <consortium name="Aspergillus puulaauensis MK2 genome sequencing consortium"/>
            <person name="Kazuki M."/>
            <person name="Futagami T."/>
        </authorList>
    </citation>
    <scope>NUCLEOTIDE SEQUENCE</scope>
    <source>
        <strain evidence="15">MK2</strain>
    </source>
</reference>
<dbReference type="InterPro" id="IPR050800">
    <property type="entry name" value="ARTD/PARP"/>
</dbReference>
<dbReference type="PROSITE" id="PS51059">
    <property type="entry name" value="PARP_CATALYTIC"/>
    <property type="match status" value="1"/>
</dbReference>
<dbReference type="Gene3D" id="3.40.50.10190">
    <property type="entry name" value="BRCT domain"/>
    <property type="match status" value="1"/>
</dbReference>
<evidence type="ECO:0000256" key="4">
    <source>
        <dbReference type="ARBA" id="ARBA00022695"/>
    </source>
</evidence>
<protein>
    <recommendedName>
        <fullName evidence="9">Poly [ADP-ribose] polymerase</fullName>
        <shortName evidence="9">PARP</shortName>
        <ecNumber evidence="9">2.4.2.-</ecNumber>
    </recommendedName>
</protein>
<feature type="domain" description="BRCT" evidence="11">
    <location>
        <begin position="58"/>
        <end position="152"/>
    </location>
</feature>
<feature type="domain" description="PARP catalytic" evidence="12">
    <location>
        <begin position="479"/>
        <end position="700"/>
    </location>
</feature>
<evidence type="ECO:0000256" key="10">
    <source>
        <dbReference type="SAM" id="MobiDB-lite"/>
    </source>
</evidence>
<reference evidence="15" key="2">
    <citation type="submission" date="2021-02" db="EMBL/GenBank/DDBJ databases">
        <title>Aspergillus puulaauensis MK2 genome sequence.</title>
        <authorList>
            <person name="Futagami T."/>
            <person name="Mori K."/>
            <person name="Kadooka C."/>
            <person name="Tanaka T."/>
        </authorList>
    </citation>
    <scope>NUCLEOTIDE SEQUENCE</scope>
    <source>
        <strain evidence="15">MK2</strain>
    </source>
</reference>
<dbReference type="InterPro" id="IPR001357">
    <property type="entry name" value="BRCT_dom"/>
</dbReference>
<dbReference type="Pfam" id="PF00533">
    <property type="entry name" value="BRCT"/>
    <property type="match status" value="1"/>
</dbReference>
<dbReference type="GO" id="GO:0005730">
    <property type="term" value="C:nucleolus"/>
    <property type="evidence" value="ECO:0007669"/>
    <property type="project" value="TreeGrafter"/>
</dbReference>
<keyword evidence="3 9" id="KW-0808">Transferase</keyword>
<dbReference type="SUPFAM" id="SSF47587">
    <property type="entry name" value="Domain of poly(ADP-ribose) polymerase"/>
    <property type="match status" value="1"/>
</dbReference>
<evidence type="ECO:0000256" key="1">
    <source>
        <dbReference type="ARBA" id="ARBA00004123"/>
    </source>
</evidence>
<evidence type="ECO:0000256" key="5">
    <source>
        <dbReference type="ARBA" id="ARBA00023027"/>
    </source>
</evidence>
<organism evidence="15 16">
    <name type="scientific">Aspergillus puulaauensis</name>
    <dbReference type="NCBI Taxonomy" id="1220207"/>
    <lineage>
        <taxon>Eukaryota</taxon>
        <taxon>Fungi</taxon>
        <taxon>Dikarya</taxon>
        <taxon>Ascomycota</taxon>
        <taxon>Pezizomycotina</taxon>
        <taxon>Eurotiomycetes</taxon>
        <taxon>Eurotiomycetidae</taxon>
        <taxon>Eurotiales</taxon>
        <taxon>Aspergillaceae</taxon>
        <taxon>Aspergillus</taxon>
    </lineage>
</organism>
<dbReference type="GO" id="GO:0003950">
    <property type="term" value="F:NAD+ poly-ADP-ribosyltransferase activity"/>
    <property type="evidence" value="ECO:0007669"/>
    <property type="project" value="UniProtKB-UniRule"/>
</dbReference>
<dbReference type="PROSITE" id="PS50172">
    <property type="entry name" value="BRCT"/>
    <property type="match status" value="1"/>
</dbReference>
<dbReference type="Pfam" id="PF05406">
    <property type="entry name" value="WGR"/>
    <property type="match status" value="1"/>
</dbReference>
<dbReference type="GO" id="GO:1990404">
    <property type="term" value="F:NAD+-protein mono-ADP-ribosyltransferase activity"/>
    <property type="evidence" value="ECO:0007669"/>
    <property type="project" value="TreeGrafter"/>
</dbReference>
<dbReference type="GO" id="GO:0006302">
    <property type="term" value="P:double-strand break repair"/>
    <property type="evidence" value="ECO:0007669"/>
    <property type="project" value="TreeGrafter"/>
</dbReference>
<dbReference type="Pfam" id="PF00644">
    <property type="entry name" value="PARP"/>
    <property type="match status" value="1"/>
</dbReference>
<comment type="catalytic activity">
    <reaction evidence="8">
        <text>NAD(+) + (ADP-D-ribosyl)n-acceptor = nicotinamide + (ADP-D-ribosyl)n+1-acceptor + H(+).</text>
        <dbReference type="EC" id="2.4.2.30"/>
    </reaction>
</comment>
<dbReference type="CDD" id="cd07997">
    <property type="entry name" value="WGR_PARP"/>
    <property type="match status" value="1"/>
</dbReference>
<comment type="similarity">
    <text evidence="7">Belongs to the ARTD/PARP family.</text>
</comment>
<dbReference type="AlphaFoldDB" id="A0A7R7XF78"/>
<keyword evidence="16" id="KW-1185">Reference proteome</keyword>
<dbReference type="EMBL" id="AP024444">
    <property type="protein sequence ID" value="BCS20296.1"/>
    <property type="molecule type" value="Genomic_DNA"/>
</dbReference>
<dbReference type="InterPro" id="IPR036930">
    <property type="entry name" value="WGR_dom_sf"/>
</dbReference>
<evidence type="ECO:0000256" key="6">
    <source>
        <dbReference type="ARBA" id="ARBA00023242"/>
    </source>
</evidence>
<dbReference type="GO" id="GO:0016779">
    <property type="term" value="F:nucleotidyltransferase activity"/>
    <property type="evidence" value="ECO:0007669"/>
    <property type="project" value="UniProtKB-KW"/>
</dbReference>
<dbReference type="PROSITE" id="PS51977">
    <property type="entry name" value="WGR"/>
    <property type="match status" value="1"/>
</dbReference>
<evidence type="ECO:0000313" key="15">
    <source>
        <dbReference type="EMBL" id="BCS20296.1"/>
    </source>
</evidence>
<dbReference type="PANTHER" id="PTHR10459">
    <property type="entry name" value="DNA LIGASE"/>
    <property type="match status" value="1"/>
</dbReference>
<feature type="domain" description="PARP alpha-helical" evidence="13">
    <location>
        <begin position="345"/>
        <end position="471"/>
    </location>
</feature>
<comment type="subcellular location">
    <subcellularLocation>
        <location evidence="1">Nucleus</location>
    </subcellularLocation>
</comment>
<feature type="domain" description="WGR" evidence="14">
    <location>
        <begin position="215"/>
        <end position="312"/>
    </location>
</feature>
<evidence type="ECO:0000256" key="7">
    <source>
        <dbReference type="ARBA" id="ARBA00024347"/>
    </source>
</evidence>
<dbReference type="Gene3D" id="3.90.228.10">
    <property type="match status" value="1"/>
</dbReference>
<dbReference type="InterPro" id="IPR036420">
    <property type="entry name" value="BRCT_dom_sf"/>
</dbReference>
<dbReference type="InterPro" id="IPR004102">
    <property type="entry name" value="Poly(ADP-ribose)pol_reg_dom"/>
</dbReference>
<sequence>MILTFQEQLRRRVRQEQALQRLRAKSNPAPSHIFPNSGASSTSSTNSTNQTNPVAMDLVDNPFRNLVISVTGHHGIFTHEELKGIIEEMGARFSRKVTRGCTHLITTAREVENNGSKVIEAYNAYTCEIVSKNWLIDSRVAGIPLPETDYRVKPHNANAISTYSIPGQSTGIKRLLDDDSGCADDAANKRPGLDMFSRSQKIIIPAHRACQFKHEYSIAVDQFGHPWDAMLVHSSSSARSNDFVHLQLLVDKDQATFVSWACWGRIGENPQQLKTTPCDVEMAKQDFERRFYEQTGFSWWTRFWHPVREGKFRYIAPGYVSRNGDEDPFNMANADNIKYNIPAPECTLPESVQKVLALILNKEQLLATTASLEYDARKLPLGQLNRETLAEGYNVLKKLSGLITDPEISWMRRENSLTGVIRQLSSQYFSLIPHVFGKNQPPVISAESHIEKEMALLDDLANAVIANNILSSIDGSYVHPLEKELQKLHLDEITPLKHKSMEFRQLLQYFRTTAIGHELHHVVEIFRIRRTGEEDRFKAFIEANQILPNRRLLWHGSRTVNFAGILSQGLQIRPPGVQKNGSSLGTGIYFSDGANRSLAFTSSARPNDAAILLLCDVALGHPVNAGAAVRDKLRGTFSTISAEYYWSTGWKAAEAVHPSLAGVVMPDFRADLSALTSGGQYVVYDPAQVQIRYMVVVARL</sequence>
<dbReference type="SUPFAM" id="SSF52113">
    <property type="entry name" value="BRCT domain"/>
    <property type="match status" value="1"/>
</dbReference>
<dbReference type="Pfam" id="PF02877">
    <property type="entry name" value="PARP_reg"/>
    <property type="match status" value="1"/>
</dbReference>
<dbReference type="SMART" id="SM00292">
    <property type="entry name" value="BRCT"/>
    <property type="match status" value="1"/>
</dbReference>
<dbReference type="SUPFAM" id="SSF56399">
    <property type="entry name" value="ADP-ribosylation"/>
    <property type="match status" value="1"/>
</dbReference>
<keyword evidence="6" id="KW-0539">Nucleus</keyword>
<dbReference type="GeneID" id="64970301"/>
<feature type="region of interest" description="Disordered" evidence="10">
    <location>
        <begin position="19"/>
        <end position="54"/>
    </location>
</feature>
<evidence type="ECO:0000259" key="11">
    <source>
        <dbReference type="PROSITE" id="PS50172"/>
    </source>
</evidence>
<dbReference type="InterPro" id="IPR008893">
    <property type="entry name" value="WGR_domain"/>
</dbReference>
<proteinExistence type="inferred from homology"/>
<dbReference type="CDD" id="cd00027">
    <property type="entry name" value="BRCT"/>
    <property type="match status" value="1"/>
</dbReference>
<dbReference type="Proteomes" id="UP000654913">
    <property type="component" value="Chromosome 2"/>
</dbReference>
<evidence type="ECO:0000313" key="16">
    <source>
        <dbReference type="Proteomes" id="UP000654913"/>
    </source>
</evidence>
<accession>A0A7R7XF78</accession>
<dbReference type="RefSeq" id="XP_041552490.1">
    <property type="nucleotide sequence ID" value="XM_041699402.1"/>
</dbReference>
<keyword evidence="4" id="KW-0548">Nucleotidyltransferase</keyword>
<keyword evidence="2 9" id="KW-0328">Glycosyltransferase</keyword>
<dbReference type="CDD" id="cd01437">
    <property type="entry name" value="parp_like"/>
    <property type="match status" value="1"/>
</dbReference>
<dbReference type="PANTHER" id="PTHR10459:SF60">
    <property type="entry name" value="POLY [ADP-RIBOSE] POLYMERASE 2"/>
    <property type="match status" value="1"/>
</dbReference>
<evidence type="ECO:0000256" key="8">
    <source>
        <dbReference type="ARBA" id="ARBA00033987"/>
    </source>
</evidence>
<dbReference type="InterPro" id="IPR012317">
    <property type="entry name" value="Poly(ADP-ribose)pol_cat_dom"/>
</dbReference>
<dbReference type="KEGG" id="apuu:APUU_20728S"/>
<dbReference type="Gene3D" id="1.20.142.10">
    <property type="entry name" value="Poly(ADP-ribose) polymerase, regulatory domain"/>
    <property type="match status" value="1"/>
</dbReference>